<evidence type="ECO:0000256" key="3">
    <source>
        <dbReference type="ARBA" id="ARBA00022833"/>
    </source>
</evidence>
<dbReference type="PANTHER" id="PTHR45658">
    <property type="entry name" value="GATA TRANSCRIPTION FACTOR"/>
    <property type="match status" value="1"/>
</dbReference>
<organism evidence="7 8">
    <name type="scientific">Coprinopsis marcescibilis</name>
    <name type="common">Agaric fungus</name>
    <name type="synonym">Psathyrella marcescibilis</name>
    <dbReference type="NCBI Taxonomy" id="230819"/>
    <lineage>
        <taxon>Eukaryota</taxon>
        <taxon>Fungi</taxon>
        <taxon>Dikarya</taxon>
        <taxon>Basidiomycota</taxon>
        <taxon>Agaricomycotina</taxon>
        <taxon>Agaricomycetes</taxon>
        <taxon>Agaricomycetidae</taxon>
        <taxon>Agaricales</taxon>
        <taxon>Agaricineae</taxon>
        <taxon>Psathyrellaceae</taxon>
        <taxon>Coprinopsis</taxon>
    </lineage>
</organism>
<feature type="compositionally biased region" description="Low complexity" evidence="5">
    <location>
        <begin position="437"/>
        <end position="451"/>
    </location>
</feature>
<evidence type="ECO:0000256" key="4">
    <source>
        <dbReference type="PROSITE-ProRule" id="PRU00094"/>
    </source>
</evidence>
<dbReference type="GO" id="GO:0006355">
    <property type="term" value="P:regulation of DNA-templated transcription"/>
    <property type="evidence" value="ECO:0007669"/>
    <property type="project" value="InterPro"/>
</dbReference>
<reference evidence="7 8" key="1">
    <citation type="journal article" date="2019" name="Nat. Ecol. Evol.">
        <title>Megaphylogeny resolves global patterns of mushroom evolution.</title>
        <authorList>
            <person name="Varga T."/>
            <person name="Krizsan K."/>
            <person name="Foldi C."/>
            <person name="Dima B."/>
            <person name="Sanchez-Garcia M."/>
            <person name="Sanchez-Ramirez S."/>
            <person name="Szollosi G.J."/>
            <person name="Szarkandi J.G."/>
            <person name="Papp V."/>
            <person name="Albert L."/>
            <person name="Andreopoulos W."/>
            <person name="Angelini C."/>
            <person name="Antonin V."/>
            <person name="Barry K.W."/>
            <person name="Bougher N.L."/>
            <person name="Buchanan P."/>
            <person name="Buyck B."/>
            <person name="Bense V."/>
            <person name="Catcheside P."/>
            <person name="Chovatia M."/>
            <person name="Cooper J."/>
            <person name="Damon W."/>
            <person name="Desjardin D."/>
            <person name="Finy P."/>
            <person name="Geml J."/>
            <person name="Haridas S."/>
            <person name="Hughes K."/>
            <person name="Justo A."/>
            <person name="Karasinski D."/>
            <person name="Kautmanova I."/>
            <person name="Kiss B."/>
            <person name="Kocsube S."/>
            <person name="Kotiranta H."/>
            <person name="LaButti K.M."/>
            <person name="Lechner B.E."/>
            <person name="Liimatainen K."/>
            <person name="Lipzen A."/>
            <person name="Lukacs Z."/>
            <person name="Mihaltcheva S."/>
            <person name="Morgado L.N."/>
            <person name="Niskanen T."/>
            <person name="Noordeloos M.E."/>
            <person name="Ohm R.A."/>
            <person name="Ortiz-Santana B."/>
            <person name="Ovrebo C."/>
            <person name="Racz N."/>
            <person name="Riley R."/>
            <person name="Savchenko A."/>
            <person name="Shiryaev A."/>
            <person name="Soop K."/>
            <person name="Spirin V."/>
            <person name="Szebenyi C."/>
            <person name="Tomsovsky M."/>
            <person name="Tulloss R.E."/>
            <person name="Uehling J."/>
            <person name="Grigoriev I.V."/>
            <person name="Vagvolgyi C."/>
            <person name="Papp T."/>
            <person name="Martin F.M."/>
            <person name="Miettinen O."/>
            <person name="Hibbett D.S."/>
            <person name="Nagy L.G."/>
        </authorList>
    </citation>
    <scope>NUCLEOTIDE SEQUENCE [LARGE SCALE GENOMIC DNA]</scope>
    <source>
        <strain evidence="7 8">CBS 121175</strain>
    </source>
</reference>
<keyword evidence="8" id="KW-1185">Reference proteome</keyword>
<evidence type="ECO:0000256" key="1">
    <source>
        <dbReference type="ARBA" id="ARBA00022723"/>
    </source>
</evidence>
<feature type="compositionally biased region" description="Pro residues" evidence="5">
    <location>
        <begin position="45"/>
        <end position="55"/>
    </location>
</feature>
<dbReference type="InterPro" id="IPR051140">
    <property type="entry name" value="GATA_TF"/>
</dbReference>
<keyword evidence="2 4" id="KW-0863">Zinc-finger</keyword>
<proteinExistence type="predicted"/>
<evidence type="ECO:0000256" key="2">
    <source>
        <dbReference type="ARBA" id="ARBA00022771"/>
    </source>
</evidence>
<dbReference type="InterPro" id="IPR013088">
    <property type="entry name" value="Znf_NHR/GATA"/>
</dbReference>
<sequence>MSYIAHSSKDFSLHDSQPFSNHPALYAHAGHIPNTQPDYQRVYEPQPPLATPPPSSHSTAYATDHPPVVLPKVGQTRCYWSLLSSDLQFIYLDPVLACHLETQADLLVGKSLLAFVHPDERQTAKQDLGSVLDSKTLHGSVTRVRFARLSTVRRRLGYNGPPLSWTEADKIALDEDYMAVDIVINWAAEGLVLCFIHASVDLSPNDNNEQQKTEWTNWCETPSMTSEQIELLTSRLLVCIPQTGSMNRVFQILANEPDRRLLLSWPPGPHQSSEATSHDFAKLVESVNMAVGVPGANDAKTSCTRRYKALHNMPIFGGEVESIFIPHGCIIFACHKVSSNSHSAANSSTMQQLAFAPAPYNPQSGSAFYDQNNSYTLPPLTTQDSYGATYMSQATHGTQSSYSPQRWSQGTHFFNLHRRNLMSLCSAIPAAMSNLRSNSYTSSQTQDQSSWQPPPAHPQPSYLDTTSHISFNRPLSPSYTYSPTTTASTVTSPITDTVPPPRRRVSPTSAKEHTVSARSGSNRPAGILKCSSCKATSSPEWRKGPSGKKELCNACGLRFARSRAKKDGQTQGQRRRKEKPTIKREQDVLSGGNASASYPTIRRTHAEGSFSTGGPHPGSDIFSTSGHHSLDKMTPSPSPPSANVNFVHYAPSNDNRSSYSNTSYYGATPSPLANPPYSNQPTDAASLPPPQSGHQQITQLPPLGQLSAYAGRLSPLVPSPSPVANSSPSSAFPVSSYERDRERERDYQDLPPTPLSAEPRPLKRSFCNSTK</sequence>
<dbReference type="EMBL" id="ML210158">
    <property type="protein sequence ID" value="TFK28086.1"/>
    <property type="molecule type" value="Genomic_DNA"/>
</dbReference>
<dbReference type="InterPro" id="IPR000679">
    <property type="entry name" value="Znf_GATA"/>
</dbReference>
<feature type="region of interest" description="Disordered" evidence="5">
    <location>
        <begin position="36"/>
        <end position="63"/>
    </location>
</feature>
<dbReference type="Proteomes" id="UP000307440">
    <property type="component" value="Unassembled WGS sequence"/>
</dbReference>
<dbReference type="STRING" id="230819.A0A5C3L7P9"/>
<dbReference type="Gene3D" id="3.30.450.20">
    <property type="entry name" value="PAS domain"/>
    <property type="match status" value="1"/>
</dbReference>
<evidence type="ECO:0000259" key="6">
    <source>
        <dbReference type="PROSITE" id="PS50114"/>
    </source>
</evidence>
<dbReference type="CDD" id="cd00202">
    <property type="entry name" value="ZnF_GATA"/>
    <property type="match status" value="1"/>
</dbReference>
<feature type="region of interest" description="Disordered" evidence="5">
    <location>
        <begin position="437"/>
        <end position="548"/>
    </location>
</feature>
<feature type="compositionally biased region" description="Polar residues" evidence="5">
    <location>
        <begin position="652"/>
        <end position="665"/>
    </location>
</feature>
<keyword evidence="1" id="KW-0479">Metal-binding</keyword>
<dbReference type="GO" id="GO:0043565">
    <property type="term" value="F:sequence-specific DNA binding"/>
    <property type="evidence" value="ECO:0007669"/>
    <property type="project" value="InterPro"/>
</dbReference>
<dbReference type="PROSITE" id="PS50114">
    <property type="entry name" value="GATA_ZN_FINGER_2"/>
    <property type="match status" value="1"/>
</dbReference>
<dbReference type="Gene3D" id="3.30.50.10">
    <property type="entry name" value="Erythroid Transcription Factor GATA-1, subunit A"/>
    <property type="match status" value="1"/>
</dbReference>
<feature type="compositionally biased region" description="Basic and acidic residues" evidence="5">
    <location>
        <begin position="737"/>
        <end position="748"/>
    </location>
</feature>
<protein>
    <recommendedName>
        <fullName evidence="6">GATA-type domain-containing protein</fullName>
    </recommendedName>
</protein>
<feature type="region of interest" description="Disordered" evidence="5">
    <location>
        <begin position="562"/>
        <end position="698"/>
    </location>
</feature>
<evidence type="ECO:0000313" key="8">
    <source>
        <dbReference type="Proteomes" id="UP000307440"/>
    </source>
</evidence>
<keyword evidence="3" id="KW-0862">Zinc</keyword>
<evidence type="ECO:0000313" key="7">
    <source>
        <dbReference type="EMBL" id="TFK28086.1"/>
    </source>
</evidence>
<dbReference type="PANTHER" id="PTHR45658:SF18">
    <property type="entry name" value="PROTEIN GAT2"/>
    <property type="match status" value="1"/>
</dbReference>
<dbReference type="SMART" id="SM00401">
    <property type="entry name" value="ZnF_GATA"/>
    <property type="match status" value="1"/>
</dbReference>
<feature type="compositionally biased region" description="Low complexity" evidence="5">
    <location>
        <begin position="722"/>
        <end position="736"/>
    </location>
</feature>
<dbReference type="PROSITE" id="PS00344">
    <property type="entry name" value="GATA_ZN_FINGER_1"/>
    <property type="match status" value="1"/>
</dbReference>
<name>A0A5C3L7P9_COPMA</name>
<dbReference type="SUPFAM" id="SSF57716">
    <property type="entry name" value="Glucocorticoid receptor-like (DNA-binding domain)"/>
    <property type="match status" value="1"/>
</dbReference>
<dbReference type="AlphaFoldDB" id="A0A5C3L7P9"/>
<feature type="region of interest" description="Disordered" evidence="5">
    <location>
        <begin position="712"/>
        <end position="771"/>
    </location>
</feature>
<gene>
    <name evidence="7" type="ORF">FA15DRAFT_86164</name>
</gene>
<dbReference type="GO" id="GO:0008270">
    <property type="term" value="F:zinc ion binding"/>
    <property type="evidence" value="ECO:0007669"/>
    <property type="project" value="UniProtKB-KW"/>
</dbReference>
<accession>A0A5C3L7P9</accession>
<dbReference type="Pfam" id="PF00320">
    <property type="entry name" value="GATA"/>
    <property type="match status" value="1"/>
</dbReference>
<evidence type="ECO:0000256" key="5">
    <source>
        <dbReference type="SAM" id="MobiDB-lite"/>
    </source>
</evidence>
<feature type="compositionally biased region" description="Low complexity" evidence="5">
    <location>
        <begin position="474"/>
        <end position="497"/>
    </location>
</feature>
<dbReference type="OrthoDB" id="2162994at2759"/>
<feature type="domain" description="GATA-type" evidence="6">
    <location>
        <begin position="528"/>
        <end position="557"/>
    </location>
</feature>